<dbReference type="AlphaFoldDB" id="A0A699GMS3"/>
<gene>
    <name evidence="1" type="ORF">Tci_116760</name>
</gene>
<accession>A0A699GMS3</accession>
<proteinExistence type="predicted"/>
<organism evidence="1">
    <name type="scientific">Tanacetum cinerariifolium</name>
    <name type="common">Dalmatian daisy</name>
    <name type="synonym">Chrysanthemum cinerariifolium</name>
    <dbReference type="NCBI Taxonomy" id="118510"/>
    <lineage>
        <taxon>Eukaryota</taxon>
        <taxon>Viridiplantae</taxon>
        <taxon>Streptophyta</taxon>
        <taxon>Embryophyta</taxon>
        <taxon>Tracheophyta</taxon>
        <taxon>Spermatophyta</taxon>
        <taxon>Magnoliopsida</taxon>
        <taxon>eudicotyledons</taxon>
        <taxon>Gunneridae</taxon>
        <taxon>Pentapetalae</taxon>
        <taxon>asterids</taxon>
        <taxon>campanulids</taxon>
        <taxon>Asterales</taxon>
        <taxon>Asteraceae</taxon>
        <taxon>Asteroideae</taxon>
        <taxon>Anthemideae</taxon>
        <taxon>Anthemidinae</taxon>
        <taxon>Tanacetum</taxon>
    </lineage>
</organism>
<evidence type="ECO:0008006" key="2">
    <source>
        <dbReference type="Google" id="ProtNLM"/>
    </source>
</evidence>
<protein>
    <recommendedName>
        <fullName evidence="2">Transposase (Putative), gypsy type</fullName>
    </recommendedName>
</protein>
<sequence length="617" mass="67432">MDLFAFIQVTDPTKVKVRKRERAEEGAKLLDFTVGRGSADQVDFAVDRGQEVETGITTGVIIVAGENVVAKRPKRDYEASSDATIHGKSLSALRELLASILLNVEVGVAAVPMVTSSVSATPKHESGAPADSIIGLNIRTISASERFVISSDSSHHSSTHASEAEGDSIIRFAVVPLVITEVVVTSYAVNIPPVLEGVKVTSPLHAFLFQDSDSTETNVLNDFLLDDYDVSREFVDHLAPPALFSQIRKMDYHHLFTEFNVGTARQACLNVEVRMRTEDVEIESLKAHLLLKETKAAKAVHLRAQVSAFEAAEKMRVSEIDALKQKNVAHENEKGSLDVKVTELLSSVSTKDLELKELNPVVSSLGFQKDGLTGQVHELEAMCFSLRGQEYLSALRAAIIRAIEKGMQDGLSAGIDHGKDGRSLEDVAAYNLFTEADYTSALQSLREVDFPLLAELKSHKDASTADVMDLLCLEGPLADAPGMSDLQPNIEQLKLPIHHPEDQVILVETSFMEVTATTTTALSVTFASASIVPPITIEDYEIIGTDGLKDAQESGQGEASSFPYTVEFEKAELDTTPERNLAEPILYWCLLIFLLLLIDRGRVWPFCSGFVLRQIVR</sequence>
<dbReference type="EMBL" id="BKCJ010023802">
    <property type="protein sequence ID" value="GEV44783.1"/>
    <property type="molecule type" value="Genomic_DNA"/>
</dbReference>
<name>A0A699GMS3_TANCI</name>
<evidence type="ECO:0000313" key="1">
    <source>
        <dbReference type="EMBL" id="GEV44783.1"/>
    </source>
</evidence>
<reference evidence="1" key="1">
    <citation type="journal article" date="2019" name="Sci. Rep.">
        <title>Draft genome of Tanacetum cinerariifolium, the natural source of mosquito coil.</title>
        <authorList>
            <person name="Yamashiro T."/>
            <person name="Shiraishi A."/>
            <person name="Satake H."/>
            <person name="Nakayama K."/>
        </authorList>
    </citation>
    <scope>NUCLEOTIDE SEQUENCE</scope>
</reference>
<comment type="caution">
    <text evidence="1">The sequence shown here is derived from an EMBL/GenBank/DDBJ whole genome shotgun (WGS) entry which is preliminary data.</text>
</comment>